<accession>A0ABQ8NUB0</accession>
<comment type="caution">
    <text evidence="2">The sequence shown here is derived from an EMBL/GenBank/DDBJ whole genome shotgun (WGS) entry which is preliminary data.</text>
</comment>
<protein>
    <recommendedName>
        <fullName evidence="4">BZIP domain-containing protein</fullName>
    </recommendedName>
</protein>
<evidence type="ECO:0000313" key="2">
    <source>
        <dbReference type="EMBL" id="KAI6302160.1"/>
    </source>
</evidence>
<sequence>MEQRHENGAVNNDNPIPHWRGCAVDTTQTTDCNQWSWPLAFPNTLPLEYHNDTVSDWSQLLNAAADSVNQLDSHDQRSPGYDAFESVLYADAPSPEEFSPSTATTRTAPPIIPCNENQWSPHAIFESVMTAGQLTTCDNIKMESEPLHSYSEPRPAPPQHSDSPETALGDAELVTRPPPWQADTLMPHQGQGLNLAATSQPLAVCGCAESPASTPTTLPSSLDGIQIQYLSESELKKNDLRRRNRMAASKARGLKREVAKHESFGVRLFVDYI</sequence>
<evidence type="ECO:0000313" key="3">
    <source>
        <dbReference type="Proteomes" id="UP001059893"/>
    </source>
</evidence>
<evidence type="ECO:0008006" key="4">
    <source>
        <dbReference type="Google" id="ProtNLM"/>
    </source>
</evidence>
<gene>
    <name evidence="2" type="ORF">MCOR33_002476</name>
</gene>
<feature type="compositionally biased region" description="Low complexity" evidence="1">
    <location>
        <begin position="99"/>
        <end position="109"/>
    </location>
</feature>
<name>A0ABQ8NUB0_PYRGI</name>
<dbReference type="Proteomes" id="UP001059893">
    <property type="component" value="Unassembled WGS sequence"/>
</dbReference>
<dbReference type="EMBL" id="JABSND010000028">
    <property type="protein sequence ID" value="KAI6302160.1"/>
    <property type="molecule type" value="Genomic_DNA"/>
</dbReference>
<proteinExistence type="predicted"/>
<feature type="region of interest" description="Disordered" evidence="1">
    <location>
        <begin position="93"/>
        <end position="113"/>
    </location>
</feature>
<feature type="region of interest" description="Disordered" evidence="1">
    <location>
        <begin position="146"/>
        <end position="166"/>
    </location>
</feature>
<evidence type="ECO:0000256" key="1">
    <source>
        <dbReference type="SAM" id="MobiDB-lite"/>
    </source>
</evidence>
<reference evidence="2" key="1">
    <citation type="submission" date="2021-01" db="EMBL/GenBank/DDBJ databases">
        <title>Deciphering the adaptive evolutionary patterns associated with biogeogrpahic diversity in the finger millet blast pathogen Magnaporthe oryzae in Eastern Africa.</title>
        <authorList>
            <person name="Onyema G."/>
            <person name="Shittu T.A."/>
            <person name="Dodsworth S."/>
            <person name="Devilliers S."/>
            <person name="Muthumeenakshi S."/>
            <person name="Sreenivasaprasad S."/>
        </authorList>
    </citation>
    <scope>NUCLEOTIDE SEQUENCE</scope>
    <source>
        <strain evidence="2">D15/s37</strain>
    </source>
</reference>
<organism evidence="2 3">
    <name type="scientific">Pyricularia grisea</name>
    <name type="common">Crabgrass-specific blast fungus</name>
    <name type="synonym">Magnaporthe grisea</name>
    <dbReference type="NCBI Taxonomy" id="148305"/>
    <lineage>
        <taxon>Eukaryota</taxon>
        <taxon>Fungi</taxon>
        <taxon>Dikarya</taxon>
        <taxon>Ascomycota</taxon>
        <taxon>Pezizomycotina</taxon>
        <taxon>Sordariomycetes</taxon>
        <taxon>Sordariomycetidae</taxon>
        <taxon>Magnaporthales</taxon>
        <taxon>Pyriculariaceae</taxon>
        <taxon>Pyricularia</taxon>
    </lineage>
</organism>
<keyword evidence="3" id="KW-1185">Reference proteome</keyword>